<dbReference type="Proteomes" id="UP000002051">
    <property type="component" value="Unassembled WGS sequence"/>
</dbReference>
<gene>
    <name evidence="1" type="ordered locus">MTR_7g056683</name>
</gene>
<dbReference type="HOGENOM" id="CLU_3351785_0_0_1"/>
<reference evidence="1 3" key="1">
    <citation type="journal article" date="2011" name="Nature">
        <title>The Medicago genome provides insight into the evolution of rhizobial symbioses.</title>
        <authorList>
            <person name="Young N.D."/>
            <person name="Debelle F."/>
            <person name="Oldroyd G.E."/>
            <person name="Geurts R."/>
            <person name="Cannon S.B."/>
            <person name="Udvardi M.K."/>
            <person name="Benedito V.A."/>
            <person name="Mayer K.F."/>
            <person name="Gouzy J."/>
            <person name="Schoof H."/>
            <person name="Van de Peer Y."/>
            <person name="Proost S."/>
            <person name="Cook D.R."/>
            <person name="Meyers B.C."/>
            <person name="Spannagl M."/>
            <person name="Cheung F."/>
            <person name="De Mita S."/>
            <person name="Krishnakumar V."/>
            <person name="Gundlach H."/>
            <person name="Zhou S."/>
            <person name="Mudge J."/>
            <person name="Bharti A.K."/>
            <person name="Murray J.D."/>
            <person name="Naoumkina M.A."/>
            <person name="Rosen B."/>
            <person name="Silverstein K.A."/>
            <person name="Tang H."/>
            <person name="Rombauts S."/>
            <person name="Zhao P.X."/>
            <person name="Zhou P."/>
            <person name="Barbe V."/>
            <person name="Bardou P."/>
            <person name="Bechner M."/>
            <person name="Bellec A."/>
            <person name="Berger A."/>
            <person name="Berges H."/>
            <person name="Bidwell S."/>
            <person name="Bisseling T."/>
            <person name="Choisne N."/>
            <person name="Couloux A."/>
            <person name="Denny R."/>
            <person name="Deshpande S."/>
            <person name="Dai X."/>
            <person name="Doyle J.J."/>
            <person name="Dudez A.M."/>
            <person name="Farmer A.D."/>
            <person name="Fouteau S."/>
            <person name="Franken C."/>
            <person name="Gibelin C."/>
            <person name="Gish J."/>
            <person name="Goldstein S."/>
            <person name="Gonzalez A.J."/>
            <person name="Green P.J."/>
            <person name="Hallab A."/>
            <person name="Hartog M."/>
            <person name="Hua A."/>
            <person name="Humphray S.J."/>
            <person name="Jeong D.H."/>
            <person name="Jing Y."/>
            <person name="Jocker A."/>
            <person name="Kenton S.M."/>
            <person name="Kim D.J."/>
            <person name="Klee K."/>
            <person name="Lai H."/>
            <person name="Lang C."/>
            <person name="Lin S."/>
            <person name="Macmil S.L."/>
            <person name="Magdelenat G."/>
            <person name="Matthews L."/>
            <person name="McCorrison J."/>
            <person name="Monaghan E.L."/>
            <person name="Mun J.H."/>
            <person name="Najar F.Z."/>
            <person name="Nicholson C."/>
            <person name="Noirot C."/>
            <person name="O'Bleness M."/>
            <person name="Paule C.R."/>
            <person name="Poulain J."/>
            <person name="Prion F."/>
            <person name="Qin B."/>
            <person name="Qu C."/>
            <person name="Retzel E.F."/>
            <person name="Riddle C."/>
            <person name="Sallet E."/>
            <person name="Samain S."/>
            <person name="Samson N."/>
            <person name="Sanders I."/>
            <person name="Saurat O."/>
            <person name="Scarpelli C."/>
            <person name="Schiex T."/>
            <person name="Segurens B."/>
            <person name="Severin A.J."/>
            <person name="Sherrier D.J."/>
            <person name="Shi R."/>
            <person name="Sims S."/>
            <person name="Singer S.R."/>
            <person name="Sinharoy S."/>
            <person name="Sterck L."/>
            <person name="Viollet A."/>
            <person name="Wang B.B."/>
            <person name="Wang K."/>
            <person name="Wang M."/>
            <person name="Wang X."/>
            <person name="Warfsmann J."/>
            <person name="Weissenbach J."/>
            <person name="White D.D."/>
            <person name="White J.D."/>
            <person name="Wiley G.B."/>
            <person name="Wincker P."/>
            <person name="Xing Y."/>
            <person name="Yang L."/>
            <person name="Yao Z."/>
            <person name="Ying F."/>
            <person name="Zhai J."/>
            <person name="Zhou L."/>
            <person name="Zuber A."/>
            <person name="Denarie J."/>
            <person name="Dixon R.A."/>
            <person name="May G.D."/>
            <person name="Schwartz D.C."/>
            <person name="Rogers J."/>
            <person name="Quetier F."/>
            <person name="Town C.D."/>
            <person name="Roe B.A."/>
        </authorList>
    </citation>
    <scope>NUCLEOTIDE SEQUENCE [LARGE SCALE GENOMIC DNA]</scope>
    <source>
        <strain evidence="1">A17</strain>
        <strain evidence="2 3">cv. Jemalong A17</strain>
    </source>
</reference>
<protein>
    <submittedName>
        <fullName evidence="1">Nodule Cysteine-Rich (NCR) secreted peptide</fullName>
    </submittedName>
</protein>
<evidence type="ECO:0000313" key="1">
    <source>
        <dbReference type="EMBL" id="KEH22753.1"/>
    </source>
</evidence>
<keyword evidence="3" id="KW-1185">Reference proteome</keyword>
<proteinExistence type="predicted"/>
<evidence type="ECO:0000313" key="3">
    <source>
        <dbReference type="Proteomes" id="UP000002051"/>
    </source>
</evidence>
<name>A0A072U0T0_MEDTR</name>
<dbReference type="AlphaFoldDB" id="A0A072U0T0"/>
<organism evidence="1 3">
    <name type="scientific">Medicago truncatula</name>
    <name type="common">Barrel medic</name>
    <name type="synonym">Medicago tribuloides</name>
    <dbReference type="NCBI Taxonomy" id="3880"/>
    <lineage>
        <taxon>Eukaryota</taxon>
        <taxon>Viridiplantae</taxon>
        <taxon>Streptophyta</taxon>
        <taxon>Embryophyta</taxon>
        <taxon>Tracheophyta</taxon>
        <taxon>Spermatophyta</taxon>
        <taxon>Magnoliopsida</taxon>
        <taxon>eudicotyledons</taxon>
        <taxon>Gunneridae</taxon>
        <taxon>Pentapetalae</taxon>
        <taxon>rosids</taxon>
        <taxon>fabids</taxon>
        <taxon>Fabales</taxon>
        <taxon>Fabaceae</taxon>
        <taxon>Papilionoideae</taxon>
        <taxon>50 kb inversion clade</taxon>
        <taxon>NPAAA clade</taxon>
        <taxon>Hologalegina</taxon>
        <taxon>IRL clade</taxon>
        <taxon>Trifolieae</taxon>
        <taxon>Medicago</taxon>
    </lineage>
</organism>
<sequence>MGACPGGNRQCNQHCKETGYTKGGHCRDEGVVCCCSS</sequence>
<accession>A0A072U0T0</accession>
<dbReference type="EnsemblPlants" id="KEH22753">
    <property type="protein sequence ID" value="KEH22753"/>
    <property type="gene ID" value="MTR_7g056683"/>
</dbReference>
<reference evidence="2" key="3">
    <citation type="submission" date="2015-04" db="UniProtKB">
        <authorList>
            <consortium name="EnsemblPlants"/>
        </authorList>
    </citation>
    <scope>IDENTIFICATION</scope>
    <source>
        <strain evidence="2">cv. Jemalong A17</strain>
    </source>
</reference>
<evidence type="ECO:0000313" key="2">
    <source>
        <dbReference type="EnsemblPlants" id="KEH22753"/>
    </source>
</evidence>
<reference evidence="1 3" key="2">
    <citation type="journal article" date="2014" name="BMC Genomics">
        <title>An improved genome release (version Mt4.0) for the model legume Medicago truncatula.</title>
        <authorList>
            <person name="Tang H."/>
            <person name="Krishnakumar V."/>
            <person name="Bidwell S."/>
            <person name="Rosen B."/>
            <person name="Chan A."/>
            <person name="Zhou S."/>
            <person name="Gentzbittel L."/>
            <person name="Childs K.L."/>
            <person name="Yandell M."/>
            <person name="Gundlach H."/>
            <person name="Mayer K.F."/>
            <person name="Schwartz D.C."/>
            <person name="Town C.D."/>
        </authorList>
    </citation>
    <scope>GENOME REANNOTATION</scope>
    <source>
        <strain evidence="1">A17</strain>
        <strain evidence="2 3">cv. Jemalong A17</strain>
    </source>
</reference>
<dbReference type="EMBL" id="CM001223">
    <property type="protein sequence ID" value="KEH22753.1"/>
    <property type="molecule type" value="Genomic_DNA"/>
</dbReference>